<keyword evidence="2 5" id="KW-0812">Transmembrane</keyword>
<sequence>MTTDPLKKFHNEDWHTPEGRLVREFVFGINDGLVTTIGFVAGVTGALVNTKIVLMSGMAEVVAGTISMFFGAYLATKSQNEFYMKEINREKREIKEDPAHEEEEIYEIYRDKGFTDEEIKPIVKRLMSDRKLLLNFMVKDELGIGNNSHENPIKLAAYTGVSFLAGGIPPLIPYFFIKNSTIAVIISILFSILVLIFTGLAKSKITKTNPFKSALEVVIIGGIAAAIGFIAGRFIAYV</sequence>
<dbReference type="EMBL" id="SGBB01000002">
    <property type="protein sequence ID" value="RZD19269.1"/>
    <property type="molecule type" value="Genomic_DNA"/>
</dbReference>
<dbReference type="Proteomes" id="UP000319296">
    <property type="component" value="Unassembled WGS sequence"/>
</dbReference>
<dbReference type="AlphaFoldDB" id="A0A519BPX8"/>
<dbReference type="InterPro" id="IPR008217">
    <property type="entry name" value="Ccc1_fam"/>
</dbReference>
<dbReference type="GO" id="GO:0012505">
    <property type="term" value="C:endomembrane system"/>
    <property type="evidence" value="ECO:0007669"/>
    <property type="project" value="UniProtKB-SubCell"/>
</dbReference>
<evidence type="ECO:0000313" key="7">
    <source>
        <dbReference type="Proteomes" id="UP000319296"/>
    </source>
</evidence>
<evidence type="ECO:0000313" key="6">
    <source>
        <dbReference type="EMBL" id="RZD19269.1"/>
    </source>
</evidence>
<dbReference type="GO" id="GO:0030026">
    <property type="term" value="P:intracellular manganese ion homeostasis"/>
    <property type="evidence" value="ECO:0007669"/>
    <property type="project" value="InterPro"/>
</dbReference>
<dbReference type="PANTHER" id="PTHR31851">
    <property type="entry name" value="FE(2+)/MN(2+) TRANSPORTER PCL1"/>
    <property type="match status" value="1"/>
</dbReference>
<comment type="subcellular location">
    <subcellularLocation>
        <location evidence="1">Endomembrane system</location>
        <topology evidence="1">Multi-pass membrane protein</topology>
    </subcellularLocation>
</comment>
<evidence type="ECO:0000256" key="1">
    <source>
        <dbReference type="ARBA" id="ARBA00004127"/>
    </source>
</evidence>
<feature type="transmembrane region" description="Helical" evidence="5">
    <location>
        <begin position="213"/>
        <end position="236"/>
    </location>
</feature>
<organism evidence="6 7">
    <name type="scientific">Candidatus Acididesulfobacter diazotrophicus</name>
    <dbReference type="NCBI Taxonomy" id="2597226"/>
    <lineage>
        <taxon>Bacteria</taxon>
        <taxon>Deltaproteobacteria</taxon>
        <taxon>Candidatus Acidulodesulfobacterales</taxon>
        <taxon>Candidatus Acididesulfobacter</taxon>
    </lineage>
</organism>
<evidence type="ECO:0000256" key="5">
    <source>
        <dbReference type="SAM" id="Phobius"/>
    </source>
</evidence>
<evidence type="ECO:0000256" key="3">
    <source>
        <dbReference type="ARBA" id="ARBA00022989"/>
    </source>
</evidence>
<feature type="transmembrane region" description="Helical" evidence="5">
    <location>
        <begin position="182"/>
        <end position="201"/>
    </location>
</feature>
<feature type="transmembrane region" description="Helical" evidence="5">
    <location>
        <begin position="155"/>
        <end position="176"/>
    </location>
</feature>
<name>A0A519BPX8_9DELT</name>
<dbReference type="Pfam" id="PF01988">
    <property type="entry name" value="VIT1"/>
    <property type="match status" value="1"/>
</dbReference>
<evidence type="ECO:0000256" key="2">
    <source>
        <dbReference type="ARBA" id="ARBA00022692"/>
    </source>
</evidence>
<evidence type="ECO:0000256" key="4">
    <source>
        <dbReference type="ARBA" id="ARBA00023136"/>
    </source>
</evidence>
<accession>A0A519BPX8</accession>
<feature type="transmembrane region" description="Helical" evidence="5">
    <location>
        <begin position="25"/>
        <end position="48"/>
    </location>
</feature>
<proteinExistence type="predicted"/>
<dbReference type="GO" id="GO:0005384">
    <property type="term" value="F:manganese ion transmembrane transporter activity"/>
    <property type="evidence" value="ECO:0007669"/>
    <property type="project" value="InterPro"/>
</dbReference>
<feature type="transmembrane region" description="Helical" evidence="5">
    <location>
        <begin position="54"/>
        <end position="75"/>
    </location>
</feature>
<comment type="caution">
    <text evidence="6">The sequence shown here is derived from an EMBL/GenBank/DDBJ whole genome shotgun (WGS) entry which is preliminary data.</text>
</comment>
<keyword evidence="4 5" id="KW-0472">Membrane</keyword>
<evidence type="ECO:0008006" key="8">
    <source>
        <dbReference type="Google" id="ProtNLM"/>
    </source>
</evidence>
<gene>
    <name evidence="6" type="ORF">EVG15_02200</name>
</gene>
<reference evidence="6 7" key="1">
    <citation type="journal article" date="2019" name="ISME J.">
        <title>Insights into ecological role of a new deltaproteobacterial order Candidatus Acidulodesulfobacterales by metagenomics and metatranscriptomics.</title>
        <authorList>
            <person name="Tan S."/>
            <person name="Liu J."/>
            <person name="Fang Y."/>
            <person name="Hedlund B.P."/>
            <person name="Lian Z.H."/>
            <person name="Huang L.Y."/>
            <person name="Li J.T."/>
            <person name="Huang L.N."/>
            <person name="Li W.J."/>
            <person name="Jiang H.C."/>
            <person name="Dong H.L."/>
            <person name="Shu W.S."/>
        </authorList>
    </citation>
    <scope>NUCLEOTIDE SEQUENCE [LARGE SCALE GENOMIC DNA]</scope>
    <source>
        <strain evidence="6">AP1</strain>
    </source>
</reference>
<keyword evidence="3 5" id="KW-1133">Transmembrane helix</keyword>
<protein>
    <recommendedName>
        <fullName evidence="8">Iron transporter</fullName>
    </recommendedName>
</protein>